<evidence type="ECO:0000259" key="6">
    <source>
        <dbReference type="Pfam" id="PF00892"/>
    </source>
</evidence>
<feature type="transmembrane region" description="Helical" evidence="4">
    <location>
        <begin position="242"/>
        <end position="263"/>
    </location>
</feature>
<evidence type="ECO:0000256" key="2">
    <source>
        <dbReference type="ARBA" id="ARBA00023277"/>
    </source>
</evidence>
<proteinExistence type="predicted"/>
<keyword evidence="4" id="KW-1133">Transmembrane helix</keyword>
<reference evidence="7 8" key="1">
    <citation type="submission" date="2017-09" db="EMBL/GenBank/DDBJ databases">
        <title>Depth-based differentiation of microbial function through sediment-hosted aquifers and enrichment of novel symbionts in the deep terrestrial subsurface.</title>
        <authorList>
            <person name="Probst A.J."/>
            <person name="Ladd B."/>
            <person name="Jarett J.K."/>
            <person name="Geller-Mcgrath D.E."/>
            <person name="Sieber C.M."/>
            <person name="Emerson J.B."/>
            <person name="Anantharaman K."/>
            <person name="Thomas B.C."/>
            <person name="Malmstrom R."/>
            <person name="Stieglmeier M."/>
            <person name="Klingl A."/>
            <person name="Woyke T."/>
            <person name="Ryan C.M."/>
            <person name="Banfield J.F."/>
        </authorList>
    </citation>
    <scope>NUCLEOTIDE SEQUENCE [LARGE SCALE GENOMIC DNA]</scope>
    <source>
        <strain evidence="7">CG11_big_fil_rev_8_21_14_0_20_38_23</strain>
    </source>
</reference>
<protein>
    <recommendedName>
        <fullName evidence="9">EamA domain-containing protein</fullName>
    </recommendedName>
</protein>
<feature type="domain" description="EamA" evidence="6">
    <location>
        <begin position="5"/>
        <end position="137"/>
    </location>
</feature>
<feature type="transmembrane region" description="Helical" evidence="4">
    <location>
        <begin position="65"/>
        <end position="86"/>
    </location>
</feature>
<dbReference type="AlphaFoldDB" id="A0A2H0NF93"/>
<feature type="transmembrane region" description="Helical" evidence="4">
    <location>
        <begin position="6"/>
        <end position="23"/>
    </location>
</feature>
<keyword evidence="4" id="KW-0812">Transmembrane</keyword>
<dbReference type="GO" id="GO:0000272">
    <property type="term" value="P:polysaccharide catabolic process"/>
    <property type="evidence" value="ECO:0007669"/>
    <property type="project" value="UniProtKB-KW"/>
</dbReference>
<comment type="caution">
    <text evidence="7">The sequence shown here is derived from an EMBL/GenBank/DDBJ whole genome shotgun (WGS) entry which is preliminary data.</text>
</comment>
<keyword evidence="3" id="KW-0624">Polysaccharide degradation</keyword>
<feature type="transmembrane region" description="Helical" evidence="4">
    <location>
        <begin position="120"/>
        <end position="139"/>
    </location>
</feature>
<evidence type="ECO:0000256" key="1">
    <source>
        <dbReference type="ARBA" id="ARBA00022801"/>
    </source>
</evidence>
<dbReference type="Pfam" id="PF00331">
    <property type="entry name" value="Glyco_hydro_10"/>
    <property type="match status" value="1"/>
</dbReference>
<dbReference type="SUPFAM" id="SSF51445">
    <property type="entry name" value="(Trans)glycosidases"/>
    <property type="match status" value="1"/>
</dbReference>
<evidence type="ECO:0000313" key="8">
    <source>
        <dbReference type="Proteomes" id="UP000228867"/>
    </source>
</evidence>
<evidence type="ECO:0000256" key="3">
    <source>
        <dbReference type="ARBA" id="ARBA00023326"/>
    </source>
</evidence>
<feature type="transmembrane region" description="Helical" evidence="4">
    <location>
        <begin position="35"/>
        <end position="59"/>
    </location>
</feature>
<dbReference type="GO" id="GO:0016020">
    <property type="term" value="C:membrane"/>
    <property type="evidence" value="ECO:0007669"/>
    <property type="project" value="InterPro"/>
</dbReference>
<dbReference type="InterPro" id="IPR017853">
    <property type="entry name" value="GH"/>
</dbReference>
<keyword evidence="1" id="KW-0378">Hydrolase</keyword>
<feature type="transmembrane region" description="Helical" evidence="4">
    <location>
        <begin position="93"/>
        <end position="114"/>
    </location>
</feature>
<feature type="transmembrane region" description="Helical" evidence="4">
    <location>
        <begin position="146"/>
        <end position="169"/>
    </location>
</feature>
<evidence type="ECO:0000313" key="7">
    <source>
        <dbReference type="EMBL" id="PIR07568.1"/>
    </source>
</evidence>
<feature type="transmembrane region" description="Helical" evidence="4">
    <location>
        <begin position="175"/>
        <end position="195"/>
    </location>
</feature>
<organism evidence="7 8">
    <name type="scientific">Candidatus Jorgensenbacteria bacterium CG11_big_fil_rev_8_21_14_0_20_38_23</name>
    <dbReference type="NCBI Taxonomy" id="1974594"/>
    <lineage>
        <taxon>Bacteria</taxon>
        <taxon>Candidatus Joergenseniibacteriota</taxon>
    </lineage>
</organism>
<evidence type="ECO:0000256" key="4">
    <source>
        <dbReference type="SAM" id="Phobius"/>
    </source>
</evidence>
<dbReference type="Pfam" id="PF00892">
    <property type="entry name" value="EamA"/>
    <property type="match status" value="1"/>
</dbReference>
<dbReference type="GO" id="GO:0004553">
    <property type="term" value="F:hydrolase activity, hydrolyzing O-glycosyl compounds"/>
    <property type="evidence" value="ECO:0007669"/>
    <property type="project" value="InterPro"/>
</dbReference>
<dbReference type="InterPro" id="IPR000620">
    <property type="entry name" value="EamA_dom"/>
</dbReference>
<accession>A0A2H0NF93</accession>
<feature type="transmembrane region" description="Helical" evidence="4">
    <location>
        <begin position="216"/>
        <end position="236"/>
    </location>
</feature>
<dbReference type="InterPro" id="IPR001000">
    <property type="entry name" value="GH10_dom"/>
</dbReference>
<evidence type="ECO:0008006" key="9">
    <source>
        <dbReference type="Google" id="ProtNLM"/>
    </source>
</evidence>
<name>A0A2H0NF93_9BACT</name>
<gene>
    <name evidence="7" type="ORF">COV54_00365</name>
</gene>
<keyword evidence="2" id="KW-0119">Carbohydrate metabolism</keyword>
<dbReference type="SUPFAM" id="SSF103481">
    <property type="entry name" value="Multidrug resistance efflux transporter EmrE"/>
    <property type="match status" value="1"/>
</dbReference>
<keyword evidence="4" id="KW-0472">Membrane</keyword>
<dbReference type="Gene3D" id="3.20.20.80">
    <property type="entry name" value="Glycosidases"/>
    <property type="match status" value="1"/>
</dbReference>
<dbReference type="EMBL" id="PCWR01000008">
    <property type="protein sequence ID" value="PIR07568.1"/>
    <property type="molecule type" value="Genomic_DNA"/>
</dbReference>
<evidence type="ECO:0000259" key="5">
    <source>
        <dbReference type="Pfam" id="PF00331"/>
    </source>
</evidence>
<feature type="transmembrane region" description="Helical" evidence="4">
    <location>
        <begin position="272"/>
        <end position="291"/>
    </location>
</feature>
<dbReference type="InterPro" id="IPR037185">
    <property type="entry name" value="EmrE-like"/>
</dbReference>
<feature type="domain" description="GH10" evidence="5">
    <location>
        <begin position="346"/>
        <end position="435"/>
    </location>
</feature>
<sequence>MNNVTWLLVAILAQIVLGTSAVFDKFLLRRKFFDPLVYTFWLGLLGIFALIILPFGFGLLSLNTIAIAIIAGALFVLAMLFLFYSLDYSEASATLPVIGGFSPVFTLIIGYFLMGSFLGFGELSAFFFLVLGGVVLFLVEKKELRFLSFIFITASALSFGLSNVLSKIVFQAGPFVPGFVWIKIGGVIFVLFLLLRQSFRQRIFSSSRQAKTKYHFLYFANRAYAGAGSILVYFAISLAHPAIVDATQSLKYIVIFFCAWLLLKERFKGKILAGKIIATIFIAFGILWLGLVNYSRNIPISPVQNIEWGVTFSAKFSRRLGLNWQKNFEAILSDLHPDRIRIVAYWDEIEKTKGNFDFSDIDWEINELQKKGIKTILAVGMKVPRWPECHIPDWAQSISTEEREKELQKYMAEVIKRYKTYQIIDAWQVENEPFLSFGVCPERGNNFLSDEISLVKKIDPERPIITTDGGEFGLWYKAARQGDIFGTTMYRRVYNEFFGYIDYHLPPGFFILKERLIRFLLDDYDKKFIVIELAAEPWMQKQIYETPISEQFNFFDYNFFKDTISYAKEAGFDEYYFWGAEWWYYLKQNGRPEIWNEAKKLWQ</sequence>
<dbReference type="Proteomes" id="UP000228867">
    <property type="component" value="Unassembled WGS sequence"/>
</dbReference>